<keyword evidence="1 5" id="KW-0949">S-adenosyl-L-methionine</keyword>
<evidence type="ECO:0000256" key="2">
    <source>
        <dbReference type="ARBA" id="ARBA00022723"/>
    </source>
</evidence>
<comment type="caution">
    <text evidence="7">The sequence shown here is derived from an EMBL/GenBank/DDBJ whole genome shotgun (WGS) entry which is preliminary data.</text>
</comment>
<dbReference type="InterPro" id="IPR058240">
    <property type="entry name" value="rSAM_sf"/>
</dbReference>
<evidence type="ECO:0000256" key="3">
    <source>
        <dbReference type="ARBA" id="ARBA00023004"/>
    </source>
</evidence>
<keyword evidence="3 5" id="KW-0408">Iron</keyword>
<dbReference type="GO" id="GO:0051536">
    <property type="term" value="F:iron-sulfur cluster binding"/>
    <property type="evidence" value="ECO:0007669"/>
    <property type="project" value="UniProtKB-KW"/>
</dbReference>
<feature type="domain" description="Radical SAM core" evidence="6">
    <location>
        <begin position="73"/>
        <end position="186"/>
    </location>
</feature>
<sequence>MTFRLNPDEIRLRAAAARSLSSPCKLCPRKCGVDRPSGQRGYCGAGPVPQVASVIPHFGEEPPLIVGGGAGTIFFSRCNLSCVFCQNHQISQAGIGSLITAEELASKILDLQNEGCCNIEPVSPGHHLPGLLAALAVASDQGLGLPIVYNTNGYETPEALDILDGIVDVYLPDLKYSSDEEAMRYSDAADYVATARSAILKMHSQVGDMVLDEDGRAVRGLILRLLVLPGNVSGTLENLTWIRENLPPSVTISLMAQYAPLHRASQDPLLNRRITEEEYDRILDFAWDMGFENAFIQDLESQESGIPDFRSVKPFEWD</sequence>
<keyword evidence="2 5" id="KW-0479">Metal-binding</keyword>
<evidence type="ECO:0000313" key="7">
    <source>
        <dbReference type="EMBL" id="MBI5248798.1"/>
    </source>
</evidence>
<dbReference type="Gene3D" id="3.20.20.70">
    <property type="entry name" value="Aldolase class I"/>
    <property type="match status" value="1"/>
</dbReference>
<dbReference type="SUPFAM" id="SSF102114">
    <property type="entry name" value="Radical SAM enzymes"/>
    <property type="match status" value="1"/>
</dbReference>
<dbReference type="EMBL" id="JACRDE010000142">
    <property type="protein sequence ID" value="MBI5248798.1"/>
    <property type="molecule type" value="Genomic_DNA"/>
</dbReference>
<feature type="binding site" evidence="5">
    <location>
        <position position="78"/>
    </location>
    <ligand>
        <name>[4Fe-4S] cluster</name>
        <dbReference type="ChEBI" id="CHEBI:49883"/>
        <note>4Fe-4S-S-AdoMet</note>
    </ligand>
</feature>
<dbReference type="InterPro" id="IPR016431">
    <property type="entry name" value="Pyrv-formate_lyase-activ_prd"/>
</dbReference>
<evidence type="ECO:0000313" key="8">
    <source>
        <dbReference type="Proteomes" id="UP000807825"/>
    </source>
</evidence>
<dbReference type="InterPro" id="IPR040085">
    <property type="entry name" value="MJ0674-like"/>
</dbReference>
<dbReference type="PANTHER" id="PTHR43075:SF1">
    <property type="entry name" value="FORMATE LYASE ACTIVATING ENZYME, PUTATIVE (AFU_ORTHOLOGUE AFUA_2G15630)-RELATED"/>
    <property type="match status" value="1"/>
</dbReference>
<reference evidence="7" key="1">
    <citation type="submission" date="2020-07" db="EMBL/GenBank/DDBJ databases">
        <title>Huge and variable diversity of episymbiotic CPR bacteria and DPANN archaea in groundwater ecosystems.</title>
        <authorList>
            <person name="He C.Y."/>
            <person name="Keren R."/>
            <person name="Whittaker M."/>
            <person name="Farag I.F."/>
            <person name="Doudna J."/>
            <person name="Cate J.H.D."/>
            <person name="Banfield J.F."/>
        </authorList>
    </citation>
    <scope>NUCLEOTIDE SEQUENCE</scope>
    <source>
        <strain evidence="7">NC_groundwater_1664_Pr3_B-0.1um_52_9</strain>
    </source>
</reference>
<gene>
    <name evidence="7" type="ORF">HY912_04830</name>
</gene>
<dbReference type="SFLD" id="SFLDS00029">
    <property type="entry name" value="Radical_SAM"/>
    <property type="match status" value="1"/>
</dbReference>
<accession>A0A9D6UYU8</accession>
<feature type="binding site" evidence="5">
    <location>
        <position position="85"/>
    </location>
    <ligand>
        <name>[4Fe-4S] cluster</name>
        <dbReference type="ChEBI" id="CHEBI:49883"/>
        <note>4Fe-4S-S-AdoMet</note>
    </ligand>
</feature>
<dbReference type="PANTHER" id="PTHR43075">
    <property type="entry name" value="FORMATE LYASE ACTIVATING ENZYME, PUTATIVE (AFU_ORTHOLOGUE AFUA_2G15630)-RELATED"/>
    <property type="match status" value="1"/>
</dbReference>
<feature type="binding site" evidence="5">
    <location>
        <position position="82"/>
    </location>
    <ligand>
        <name>[4Fe-4S] cluster</name>
        <dbReference type="ChEBI" id="CHEBI:49883"/>
        <note>4Fe-4S-S-AdoMet</note>
    </ligand>
</feature>
<dbReference type="InterPro" id="IPR013785">
    <property type="entry name" value="Aldolase_TIM"/>
</dbReference>
<evidence type="ECO:0000256" key="4">
    <source>
        <dbReference type="ARBA" id="ARBA00023014"/>
    </source>
</evidence>
<dbReference type="AlphaFoldDB" id="A0A9D6UYU8"/>
<dbReference type="GO" id="GO:0046872">
    <property type="term" value="F:metal ion binding"/>
    <property type="evidence" value="ECO:0007669"/>
    <property type="project" value="UniProtKB-KW"/>
</dbReference>
<dbReference type="CDD" id="cd01335">
    <property type="entry name" value="Radical_SAM"/>
    <property type="match status" value="1"/>
</dbReference>
<dbReference type="GO" id="GO:0003824">
    <property type="term" value="F:catalytic activity"/>
    <property type="evidence" value="ECO:0007669"/>
    <property type="project" value="InterPro"/>
</dbReference>
<protein>
    <submittedName>
        <fullName evidence="7">Radical SAM protein</fullName>
    </submittedName>
</protein>
<dbReference type="SFLD" id="SFLDG01099">
    <property type="entry name" value="Uncharacterised_Radical_SAM_Su"/>
    <property type="match status" value="1"/>
</dbReference>
<evidence type="ECO:0000256" key="1">
    <source>
        <dbReference type="ARBA" id="ARBA00022691"/>
    </source>
</evidence>
<dbReference type="PIRSF" id="PIRSF004869">
    <property type="entry name" value="PflX_prd"/>
    <property type="match status" value="1"/>
</dbReference>
<keyword evidence="4 5" id="KW-0411">Iron-sulfur</keyword>
<dbReference type="Pfam" id="PF04055">
    <property type="entry name" value="Radical_SAM"/>
    <property type="match status" value="1"/>
</dbReference>
<proteinExistence type="predicted"/>
<name>A0A9D6UYU8_9BACT</name>
<evidence type="ECO:0000259" key="6">
    <source>
        <dbReference type="Pfam" id="PF04055"/>
    </source>
</evidence>
<dbReference type="Proteomes" id="UP000807825">
    <property type="component" value="Unassembled WGS sequence"/>
</dbReference>
<organism evidence="7 8">
    <name type="scientific">Desulfomonile tiedjei</name>
    <dbReference type="NCBI Taxonomy" id="2358"/>
    <lineage>
        <taxon>Bacteria</taxon>
        <taxon>Pseudomonadati</taxon>
        <taxon>Thermodesulfobacteriota</taxon>
        <taxon>Desulfomonilia</taxon>
        <taxon>Desulfomonilales</taxon>
        <taxon>Desulfomonilaceae</taxon>
        <taxon>Desulfomonile</taxon>
    </lineage>
</organism>
<comment type="cofactor">
    <cofactor evidence="5">
        <name>[4Fe-4S] cluster</name>
        <dbReference type="ChEBI" id="CHEBI:49883"/>
    </cofactor>
    <text evidence="5">Binds 1 [4Fe-4S] cluster. The cluster is coordinated with 3 cysteines and an exchangeable S-adenosyl-L-methionine.</text>
</comment>
<evidence type="ECO:0000256" key="5">
    <source>
        <dbReference type="PIRSR" id="PIRSR004869-50"/>
    </source>
</evidence>
<dbReference type="InterPro" id="IPR007197">
    <property type="entry name" value="rSAM"/>
</dbReference>